<dbReference type="EMBL" id="CP127173">
    <property type="protein sequence ID" value="WIV56102.1"/>
    <property type="molecule type" value="Genomic_DNA"/>
</dbReference>
<dbReference type="PANTHER" id="PTHR30055">
    <property type="entry name" value="HTH-TYPE TRANSCRIPTIONAL REGULATOR RUTR"/>
    <property type="match status" value="1"/>
</dbReference>
<feature type="DNA-binding region" description="H-T-H motif" evidence="2">
    <location>
        <begin position="40"/>
        <end position="59"/>
    </location>
</feature>
<dbReference type="SUPFAM" id="SSF48498">
    <property type="entry name" value="Tetracyclin repressor-like, C-terminal domain"/>
    <property type="match status" value="1"/>
</dbReference>
<sequence length="205" mass="22331">MPGKAVRRRSGAPSKGDLREQKILEVLEDLLAVKSFDALTTNDIAERAGLSRASTYFYFSSKQEALVALFARMIEALREKSRAAADDPAEPRDAIATAMRRTRDHWREHGLIMRVAIDQASTIPEIGALWTETADIFIDAIAAILVRAGVPSHDGPDGAPALAGAVCWMVERTFYHASAVSLEALDQAAETCEVVWLRIAGIEPS</sequence>
<proteinExistence type="predicted"/>
<accession>A0ABY8XKH7</accession>
<dbReference type="Pfam" id="PF00440">
    <property type="entry name" value="TetR_N"/>
    <property type="match status" value="1"/>
</dbReference>
<dbReference type="Proteomes" id="UP001227101">
    <property type="component" value="Chromosome"/>
</dbReference>
<dbReference type="Gene3D" id="1.10.10.60">
    <property type="entry name" value="Homeodomain-like"/>
    <property type="match status" value="1"/>
</dbReference>
<dbReference type="PANTHER" id="PTHR30055:SF184">
    <property type="entry name" value="HTH-TYPE TRANSCRIPTIONAL REGULATOR ETHR"/>
    <property type="match status" value="1"/>
</dbReference>
<keyword evidence="1 2" id="KW-0238">DNA-binding</keyword>
<evidence type="ECO:0000256" key="1">
    <source>
        <dbReference type="ARBA" id="ARBA00023125"/>
    </source>
</evidence>
<reference evidence="4 5" key="1">
    <citation type="submission" date="2023-06" db="EMBL/GenBank/DDBJ databases">
        <authorList>
            <person name="Oyuntsetseg B."/>
            <person name="Kim S.B."/>
        </authorList>
    </citation>
    <scope>NUCLEOTIDE SEQUENCE [LARGE SCALE GENOMIC DNA]</scope>
    <source>
        <strain evidence="4 5">2-2</strain>
    </source>
</reference>
<dbReference type="InterPro" id="IPR036271">
    <property type="entry name" value="Tet_transcr_reg_TetR-rel_C_sf"/>
</dbReference>
<dbReference type="SUPFAM" id="SSF46689">
    <property type="entry name" value="Homeodomain-like"/>
    <property type="match status" value="1"/>
</dbReference>
<protein>
    <submittedName>
        <fullName evidence="4">TetR/AcrR family transcriptional regulator</fullName>
    </submittedName>
</protein>
<gene>
    <name evidence="4" type="ORF">QP939_46140</name>
</gene>
<evidence type="ECO:0000259" key="3">
    <source>
        <dbReference type="PROSITE" id="PS50977"/>
    </source>
</evidence>
<dbReference type="InterPro" id="IPR001647">
    <property type="entry name" value="HTH_TetR"/>
</dbReference>
<evidence type="ECO:0000256" key="2">
    <source>
        <dbReference type="PROSITE-ProRule" id="PRU00335"/>
    </source>
</evidence>
<evidence type="ECO:0000313" key="5">
    <source>
        <dbReference type="Proteomes" id="UP001227101"/>
    </source>
</evidence>
<dbReference type="RefSeq" id="WP_285453163.1">
    <property type="nucleotide sequence ID" value="NZ_CP127173.1"/>
</dbReference>
<name>A0ABY8XKH7_9PSEU</name>
<keyword evidence="5" id="KW-1185">Reference proteome</keyword>
<dbReference type="PRINTS" id="PR00455">
    <property type="entry name" value="HTHTETR"/>
</dbReference>
<dbReference type="Gene3D" id="1.10.357.10">
    <property type="entry name" value="Tetracycline Repressor, domain 2"/>
    <property type="match status" value="1"/>
</dbReference>
<organism evidence="4 5">
    <name type="scientific">Amycolatopsis nalaikhensis</name>
    <dbReference type="NCBI Taxonomy" id="715472"/>
    <lineage>
        <taxon>Bacteria</taxon>
        <taxon>Bacillati</taxon>
        <taxon>Actinomycetota</taxon>
        <taxon>Actinomycetes</taxon>
        <taxon>Pseudonocardiales</taxon>
        <taxon>Pseudonocardiaceae</taxon>
        <taxon>Amycolatopsis</taxon>
    </lineage>
</organism>
<evidence type="ECO:0000313" key="4">
    <source>
        <dbReference type="EMBL" id="WIV56102.1"/>
    </source>
</evidence>
<dbReference type="PROSITE" id="PS50977">
    <property type="entry name" value="HTH_TETR_2"/>
    <property type="match status" value="1"/>
</dbReference>
<dbReference type="InterPro" id="IPR050109">
    <property type="entry name" value="HTH-type_TetR-like_transc_reg"/>
</dbReference>
<feature type="domain" description="HTH tetR-type" evidence="3">
    <location>
        <begin position="17"/>
        <end position="77"/>
    </location>
</feature>
<dbReference type="InterPro" id="IPR009057">
    <property type="entry name" value="Homeodomain-like_sf"/>
</dbReference>